<dbReference type="EMBL" id="JAQQFR010000011">
    <property type="protein sequence ID" value="MFL9880163.1"/>
    <property type="molecule type" value="Genomic_DNA"/>
</dbReference>
<accession>A0ABW8ZB96</accession>
<evidence type="ECO:0008006" key="4">
    <source>
        <dbReference type="Google" id="ProtNLM"/>
    </source>
</evidence>
<evidence type="ECO:0000256" key="1">
    <source>
        <dbReference type="SAM" id="SignalP"/>
    </source>
</evidence>
<evidence type="ECO:0000313" key="3">
    <source>
        <dbReference type="Proteomes" id="UP001629214"/>
    </source>
</evidence>
<keyword evidence="1" id="KW-0732">Signal</keyword>
<reference evidence="2 3" key="1">
    <citation type="journal article" date="2024" name="Chem. Sci.">
        <title>Discovery of megapolipeptins by genome mining of a Burkholderiales bacteria collection.</title>
        <authorList>
            <person name="Paulo B.S."/>
            <person name="Recchia M.J.J."/>
            <person name="Lee S."/>
            <person name="Fergusson C.H."/>
            <person name="Romanowski S.B."/>
            <person name="Hernandez A."/>
            <person name="Krull N."/>
            <person name="Liu D.Y."/>
            <person name="Cavanagh H."/>
            <person name="Bos A."/>
            <person name="Gray C.A."/>
            <person name="Murphy B.T."/>
            <person name="Linington R.G."/>
            <person name="Eustaquio A.S."/>
        </authorList>
    </citation>
    <scope>NUCLEOTIDE SEQUENCE [LARGE SCALE GENOMIC DNA]</scope>
    <source>
        <strain evidence="2 3">RL21-008-BIB-B</strain>
    </source>
</reference>
<sequence length="181" mass="20422">MKKIIATTMTCSMLAGAGVTLSGCSLMFWKKKEDPTVVPFSTIPSGSYQSFVKNWDDKEQPVLCALIRSSGEWNYWFQPAAVMRQKNALAPSSEYFETRQLMLATRIIQAPDSIERGQIFTAEKVTMKGGVLKLDYRFVRPASGATYQIKDFLLVEIPKERYTTGPVQFVENGRKVCEISR</sequence>
<comment type="caution">
    <text evidence="2">The sequence shown here is derived from an EMBL/GenBank/DDBJ whole genome shotgun (WGS) entry which is preliminary data.</text>
</comment>
<evidence type="ECO:0000313" key="2">
    <source>
        <dbReference type="EMBL" id="MFL9880163.1"/>
    </source>
</evidence>
<organism evidence="2 3">
    <name type="scientific">Herbaspirillum rhizosphaerae</name>
    <dbReference type="NCBI Taxonomy" id="346179"/>
    <lineage>
        <taxon>Bacteria</taxon>
        <taxon>Pseudomonadati</taxon>
        <taxon>Pseudomonadota</taxon>
        <taxon>Betaproteobacteria</taxon>
        <taxon>Burkholderiales</taxon>
        <taxon>Oxalobacteraceae</taxon>
        <taxon>Herbaspirillum</taxon>
    </lineage>
</organism>
<gene>
    <name evidence="2" type="ORF">PQR63_17310</name>
</gene>
<feature type="signal peptide" evidence="1">
    <location>
        <begin position="1"/>
        <end position="17"/>
    </location>
</feature>
<name>A0ABW8ZB96_9BURK</name>
<dbReference type="Proteomes" id="UP001629214">
    <property type="component" value="Unassembled WGS sequence"/>
</dbReference>
<protein>
    <recommendedName>
        <fullName evidence="4">Lipoprotein</fullName>
    </recommendedName>
</protein>
<proteinExistence type="predicted"/>
<feature type="chain" id="PRO_5046088803" description="Lipoprotein" evidence="1">
    <location>
        <begin position="18"/>
        <end position="181"/>
    </location>
</feature>
<keyword evidence="3" id="KW-1185">Reference proteome</keyword>
<dbReference type="PROSITE" id="PS51257">
    <property type="entry name" value="PROKAR_LIPOPROTEIN"/>
    <property type="match status" value="1"/>
</dbReference>
<dbReference type="RefSeq" id="WP_408169229.1">
    <property type="nucleotide sequence ID" value="NZ_JAQQFR010000011.1"/>
</dbReference>